<name>A0A7S3R966_DUNTE</name>
<feature type="compositionally biased region" description="Polar residues" evidence="1">
    <location>
        <begin position="58"/>
        <end position="94"/>
    </location>
</feature>
<accession>A0A7S3R966</accession>
<proteinExistence type="predicted"/>
<dbReference type="EMBL" id="HBIP01034804">
    <property type="protein sequence ID" value="CAE0506168.1"/>
    <property type="molecule type" value="Transcribed_RNA"/>
</dbReference>
<reference evidence="2" key="1">
    <citation type="submission" date="2021-01" db="EMBL/GenBank/DDBJ databases">
        <authorList>
            <person name="Corre E."/>
            <person name="Pelletier E."/>
            <person name="Niang G."/>
            <person name="Scheremetjew M."/>
            <person name="Finn R."/>
            <person name="Kale V."/>
            <person name="Holt S."/>
            <person name="Cochrane G."/>
            <person name="Meng A."/>
            <person name="Brown T."/>
            <person name="Cohen L."/>
        </authorList>
    </citation>
    <scope>NUCLEOTIDE SEQUENCE</scope>
    <source>
        <strain evidence="2">CCMP1320</strain>
    </source>
</reference>
<protein>
    <submittedName>
        <fullName evidence="2">Uncharacterized protein</fullName>
    </submittedName>
</protein>
<feature type="compositionally biased region" description="Low complexity" evidence="1">
    <location>
        <begin position="95"/>
        <end position="108"/>
    </location>
</feature>
<feature type="compositionally biased region" description="Low complexity" evidence="1">
    <location>
        <begin position="145"/>
        <end position="154"/>
    </location>
</feature>
<evidence type="ECO:0000313" key="2">
    <source>
        <dbReference type="EMBL" id="CAE0506168.1"/>
    </source>
</evidence>
<evidence type="ECO:0000256" key="1">
    <source>
        <dbReference type="SAM" id="MobiDB-lite"/>
    </source>
</evidence>
<organism evidence="2">
    <name type="scientific">Dunaliella tertiolecta</name>
    <name type="common">Green alga</name>
    <dbReference type="NCBI Taxonomy" id="3047"/>
    <lineage>
        <taxon>Eukaryota</taxon>
        <taxon>Viridiplantae</taxon>
        <taxon>Chlorophyta</taxon>
        <taxon>core chlorophytes</taxon>
        <taxon>Chlorophyceae</taxon>
        <taxon>CS clade</taxon>
        <taxon>Chlamydomonadales</taxon>
        <taxon>Dunaliellaceae</taxon>
        <taxon>Dunaliella</taxon>
    </lineage>
</organism>
<sequence>MLLPPAQTPEIAFLSSTTAEHQNSLSMRNTGRPSTAFVEYMERKKQGSLPSTPVPQERPSTSNDTFQRVNPSSSRSRTQPRHSQLDQSFKRSISQQQQQQQQQQQLLLRPSSGVVRQQQASPESLHQTLRVAPAAPTTSSHSRQEQQQQHGCAR</sequence>
<dbReference type="AlphaFoldDB" id="A0A7S3R966"/>
<feature type="region of interest" description="Disordered" evidence="1">
    <location>
        <begin position="41"/>
        <end position="154"/>
    </location>
</feature>
<feature type="compositionally biased region" description="Polar residues" evidence="1">
    <location>
        <begin position="114"/>
        <end position="127"/>
    </location>
</feature>
<gene>
    <name evidence="2" type="ORF">DTER00134_LOCUS21241</name>
</gene>